<keyword evidence="1" id="KW-0347">Helicase</keyword>
<proteinExistence type="predicted"/>
<organism evidence="1 2">
    <name type="scientific">Halosquirtibacter laminarini</name>
    <dbReference type="NCBI Taxonomy" id="3374600"/>
    <lineage>
        <taxon>Bacteria</taxon>
        <taxon>Pseudomonadati</taxon>
        <taxon>Bacteroidota</taxon>
        <taxon>Bacteroidia</taxon>
        <taxon>Marinilabiliales</taxon>
        <taxon>Prolixibacteraceae</taxon>
        <taxon>Halosquirtibacter</taxon>
    </lineage>
</organism>
<evidence type="ECO:0000313" key="1">
    <source>
        <dbReference type="EMBL" id="QZE13295.1"/>
    </source>
</evidence>
<dbReference type="EMBL" id="CP081303">
    <property type="protein sequence ID" value="QZE13295.1"/>
    <property type="molecule type" value="Genomic_DNA"/>
</dbReference>
<keyword evidence="1" id="KW-0067">ATP-binding</keyword>
<dbReference type="Proteomes" id="UP000826212">
    <property type="component" value="Chromosome"/>
</dbReference>
<sequence length="589" mass="68798">MGMQITSDKVFDDIEHHFKISAGPGAGKTHWLVQHIKNVLGKSKRLGKTRKIACITYTNVAVDTIVKRLGNATHHVEVSTIHSFLYKHLIKPYAKFIAQEYDLNVSNIDGHDEHIVYFNIVKKWIENHSQKSLFKHPNSEKQLLKIKYETIKQWLETIYYELTDSNDIALSTDKNKNFFSNKIQPKHQINRKCLDMLEKDLIEYKKIYWKKGILHHDDILFFSYQIISKCPFVLDVLRAKFPYFFIDEFQDSNPIQVEIIKKISEKETIIGVIGDQAQSIYGFQGADPKQFSELELPEMRNYEMAQNRRSTDNIINTLNSVRSDLLQHPYRKVCGMKPVIFCGNSNDAYKEALKLSNNKKVVTLSRDNITSNAMRREFGNGNLKDKLFSDLKNNDSSKDRRKFVIHYLKGVVFAKERKFKEAIKEIMVLYKSTIEDKEERKKRALNDLLCLLKKYDDYSNASLMVFYELLKRELDNQISKFQKNSNAKSFYENHTFQELALCVNIPEDSSDHRTIHKAKGDEFNNVLLVLKKEEDLAFILKPDLEKEEQRIAYVAISRAQERLFISVPTLKESKKASLSKLFEIKEFET</sequence>
<keyword evidence="1" id="KW-0547">Nucleotide-binding</keyword>
<keyword evidence="2" id="KW-1185">Reference proteome</keyword>
<reference evidence="1" key="1">
    <citation type="submission" date="2021-08" db="EMBL/GenBank/DDBJ databases">
        <title>Novel anaerobic bacterium isolated from sea squirt in East Sea, Republic of Korea.</title>
        <authorList>
            <person name="Nguyen T.H."/>
            <person name="Li Z."/>
            <person name="Lee Y.-J."/>
            <person name="Ko J."/>
            <person name="Kim S.-G."/>
        </authorList>
    </citation>
    <scope>NUCLEOTIDE SEQUENCE</scope>
    <source>
        <strain evidence="1">KCTC 25031</strain>
    </source>
</reference>
<gene>
    <name evidence="1" type="ORF">K4L44_11935</name>
</gene>
<name>A0AC61NMH3_9BACT</name>
<keyword evidence="1" id="KW-0378">Hydrolase</keyword>
<evidence type="ECO:0000313" key="2">
    <source>
        <dbReference type="Proteomes" id="UP000826212"/>
    </source>
</evidence>
<accession>A0AC61NMH3</accession>
<protein>
    <submittedName>
        <fullName evidence="1">ATP-dependent helicase</fullName>
    </submittedName>
</protein>